<feature type="transmembrane region" description="Helical" evidence="7">
    <location>
        <begin position="337"/>
        <end position="355"/>
    </location>
</feature>
<dbReference type="InterPro" id="IPR005829">
    <property type="entry name" value="Sugar_transporter_CS"/>
</dbReference>
<dbReference type="Pfam" id="PF00083">
    <property type="entry name" value="Sugar_tr"/>
    <property type="match status" value="1"/>
</dbReference>
<feature type="transmembrane region" description="Helical" evidence="7">
    <location>
        <begin position="388"/>
        <end position="409"/>
    </location>
</feature>
<comment type="subcellular location">
    <subcellularLocation>
        <location evidence="1">Membrane</location>
        <topology evidence="1">Multi-pass membrane protein</topology>
    </subcellularLocation>
</comment>
<dbReference type="PANTHER" id="PTHR23511">
    <property type="entry name" value="SYNAPTIC VESICLE GLYCOPROTEIN 2"/>
    <property type="match status" value="1"/>
</dbReference>
<dbReference type="Proteomes" id="UP000295106">
    <property type="component" value="Unassembled WGS sequence"/>
</dbReference>
<keyword evidence="6 7" id="KW-0472">Membrane</keyword>
<dbReference type="InterPro" id="IPR020846">
    <property type="entry name" value="MFS_dom"/>
</dbReference>
<evidence type="ECO:0000256" key="7">
    <source>
        <dbReference type="SAM" id="Phobius"/>
    </source>
</evidence>
<feature type="transmembrane region" description="Helical" evidence="7">
    <location>
        <begin position="142"/>
        <end position="163"/>
    </location>
</feature>
<feature type="transmembrane region" description="Helical" evidence="7">
    <location>
        <begin position="362"/>
        <end position="382"/>
    </location>
</feature>
<dbReference type="AlphaFoldDB" id="A0A4R2LU96"/>
<evidence type="ECO:0000313" key="9">
    <source>
        <dbReference type="EMBL" id="TCO97150.1"/>
    </source>
</evidence>
<feature type="transmembrane region" description="Helical" evidence="7">
    <location>
        <begin position="115"/>
        <end position="136"/>
    </location>
</feature>
<feature type="transmembrane region" description="Helical" evidence="7">
    <location>
        <begin position="297"/>
        <end position="317"/>
    </location>
</feature>
<evidence type="ECO:0000256" key="2">
    <source>
        <dbReference type="ARBA" id="ARBA00010992"/>
    </source>
</evidence>
<dbReference type="GO" id="GO:0022857">
    <property type="term" value="F:transmembrane transporter activity"/>
    <property type="evidence" value="ECO:0007669"/>
    <property type="project" value="InterPro"/>
</dbReference>
<feature type="domain" description="Major facilitator superfamily (MFS) profile" evidence="8">
    <location>
        <begin position="51"/>
        <end position="476"/>
    </location>
</feature>
<keyword evidence="4 7" id="KW-0812">Transmembrane</keyword>
<evidence type="ECO:0000256" key="6">
    <source>
        <dbReference type="ARBA" id="ARBA00023136"/>
    </source>
</evidence>
<dbReference type="Gene3D" id="1.20.1250.20">
    <property type="entry name" value="MFS general substrate transporter like domains"/>
    <property type="match status" value="1"/>
</dbReference>
<evidence type="ECO:0000256" key="4">
    <source>
        <dbReference type="ARBA" id="ARBA00022692"/>
    </source>
</evidence>
<evidence type="ECO:0000256" key="3">
    <source>
        <dbReference type="ARBA" id="ARBA00022448"/>
    </source>
</evidence>
<keyword evidence="3" id="KW-0813">Transport</keyword>
<feature type="transmembrane region" description="Helical" evidence="7">
    <location>
        <begin position="447"/>
        <end position="468"/>
    </location>
</feature>
<dbReference type="PROSITE" id="PS00217">
    <property type="entry name" value="SUGAR_TRANSPORT_2"/>
    <property type="match status" value="1"/>
</dbReference>
<name>A0A4R2LU96_RUBGE</name>
<dbReference type="EMBL" id="SLXD01000024">
    <property type="protein sequence ID" value="TCO97150.1"/>
    <property type="molecule type" value="Genomic_DNA"/>
</dbReference>
<feature type="transmembrane region" description="Helical" evidence="7">
    <location>
        <begin position="60"/>
        <end position="81"/>
    </location>
</feature>
<dbReference type="RefSeq" id="WP_132649763.1">
    <property type="nucleotide sequence ID" value="NZ_NRRI01000051.1"/>
</dbReference>
<evidence type="ECO:0000259" key="8">
    <source>
        <dbReference type="PROSITE" id="PS50850"/>
    </source>
</evidence>
<evidence type="ECO:0000313" key="10">
    <source>
        <dbReference type="Proteomes" id="UP000295106"/>
    </source>
</evidence>
<reference evidence="9 10" key="1">
    <citation type="submission" date="2019-03" db="EMBL/GenBank/DDBJ databases">
        <title>Genomic Encyclopedia of Type Strains, Phase IV (KMG-IV): sequencing the most valuable type-strain genomes for metagenomic binning, comparative biology and taxonomic classification.</title>
        <authorList>
            <person name="Goeker M."/>
        </authorList>
    </citation>
    <scope>NUCLEOTIDE SEQUENCE [LARGE SCALE GENOMIC DNA]</scope>
    <source>
        <strain evidence="9 10">DSM 1709</strain>
    </source>
</reference>
<feature type="transmembrane region" description="Helical" evidence="7">
    <location>
        <begin position="421"/>
        <end position="441"/>
    </location>
</feature>
<evidence type="ECO:0000256" key="1">
    <source>
        <dbReference type="ARBA" id="ARBA00004141"/>
    </source>
</evidence>
<feature type="transmembrane region" description="Helical" evidence="7">
    <location>
        <begin position="205"/>
        <end position="224"/>
    </location>
</feature>
<evidence type="ECO:0000256" key="5">
    <source>
        <dbReference type="ARBA" id="ARBA00022989"/>
    </source>
</evidence>
<feature type="transmembrane region" description="Helical" evidence="7">
    <location>
        <begin position="87"/>
        <end position="108"/>
    </location>
</feature>
<dbReference type="InterPro" id="IPR005828">
    <property type="entry name" value="MFS_sugar_transport-like"/>
</dbReference>
<protein>
    <submittedName>
        <fullName evidence="9">Putative MFS transporter</fullName>
    </submittedName>
</protein>
<comment type="caution">
    <text evidence="9">The sequence shown here is derived from an EMBL/GenBank/DDBJ whole genome shotgun (WGS) entry which is preliminary data.</text>
</comment>
<keyword evidence="5 7" id="KW-1133">Transmembrane helix</keyword>
<comment type="similarity">
    <text evidence="2">Belongs to the major facilitator superfamily. Sugar transporter (TC 2.A.1.1) family.</text>
</comment>
<dbReference type="GO" id="GO:0016020">
    <property type="term" value="C:membrane"/>
    <property type="evidence" value="ECO:0007669"/>
    <property type="project" value="UniProtKB-SubCell"/>
</dbReference>
<dbReference type="PROSITE" id="PS50850">
    <property type="entry name" value="MFS"/>
    <property type="match status" value="1"/>
</dbReference>
<dbReference type="OrthoDB" id="9787026at2"/>
<accession>A0A4R2LU96</accession>
<dbReference type="PANTHER" id="PTHR23511:SF34">
    <property type="entry name" value="SYNAPTIC VESICLE GLYCOPROTEIN 2"/>
    <property type="match status" value="1"/>
</dbReference>
<sequence length="484" mass="52148">MKDSSSLPIPGGIADAASAASAPLATPSARARAQLLFRLENVPFCRWHTKARVIMGSATFFDAFDALSLAFVLPVLVGLWHLSPGQVGLLIAAGYIGQVVGALLFGWVGERYGRVPAISTAVGVMSVMSIACAFAGNYEVLFLLRLLQGIGVGGEVPVAATYINELSQAKGRGRFFVLYELIFPLGLLAAAQVGAFVVPRFGWEYLFLVGGIPGVLILFFMMRLPESPRWLVGKGRLQDADRVIRQVEAATPKRSLDTQHDAAQIEQRVAGLADGIGKQNKASWKELFSVVYRPRTLVVWVLWASSYFVANGINNWLPTLYKTVYHLPLQEALRMASLSNVLSVCAVLVCALFVDRIGRRRWAIGSFIVCGLLLGTLAFLGAKSAWSVMLLGSTAYAVMGTTTVLLYLYTPEIYPTRMRAIGTGLATSWLRAASATAPAVVGFVLTGYGIATVFGMFAAMTVIGLIAARQMIETANRSLEEISP</sequence>
<dbReference type="InterPro" id="IPR036259">
    <property type="entry name" value="MFS_trans_sf"/>
</dbReference>
<organism evidence="9 10">
    <name type="scientific">Rubrivivax gelatinosus</name>
    <name type="common">Rhodocyclus gelatinosus</name>
    <name type="synonym">Rhodopseudomonas gelatinosa</name>
    <dbReference type="NCBI Taxonomy" id="28068"/>
    <lineage>
        <taxon>Bacteria</taxon>
        <taxon>Pseudomonadati</taxon>
        <taxon>Pseudomonadota</taxon>
        <taxon>Betaproteobacteria</taxon>
        <taxon>Burkholderiales</taxon>
        <taxon>Sphaerotilaceae</taxon>
        <taxon>Rubrivivax</taxon>
    </lineage>
</organism>
<dbReference type="CDD" id="cd17316">
    <property type="entry name" value="MFS_SV2_like"/>
    <property type="match status" value="1"/>
</dbReference>
<dbReference type="SUPFAM" id="SSF103473">
    <property type="entry name" value="MFS general substrate transporter"/>
    <property type="match status" value="1"/>
</dbReference>
<feature type="transmembrane region" description="Helical" evidence="7">
    <location>
        <begin position="175"/>
        <end position="199"/>
    </location>
</feature>
<proteinExistence type="inferred from homology"/>
<gene>
    <name evidence="9" type="ORF">EV684_12429</name>
</gene>